<gene>
    <name evidence="1" type="ORF">BDV95DRAFT_63059</name>
</gene>
<keyword evidence="2" id="KW-1185">Reference proteome</keyword>
<dbReference type="AlphaFoldDB" id="A0A7C8I4A7"/>
<dbReference type="EMBL" id="JAADJZ010000013">
    <property type="protein sequence ID" value="KAF2870534.1"/>
    <property type="molecule type" value="Genomic_DNA"/>
</dbReference>
<protein>
    <submittedName>
        <fullName evidence="1">Uncharacterized protein</fullName>
    </submittedName>
</protein>
<name>A0A7C8I4A7_9PLEO</name>
<dbReference type="Proteomes" id="UP000481861">
    <property type="component" value="Unassembled WGS sequence"/>
</dbReference>
<sequence>MQSGLLLPACLFLPSQGGSGHDRAQYHIFRMSSRRQIYKAVLQEVGIIIADWWFGALIRQRVTVAEFGQCYVHGHVVYLPSRTGENYHLGTKSAASELGVSLSSTEHTSLYFRKSHIPILQLIHSTSAQVSIPNSRGILCSSFSFCCWLRGYVSGWS</sequence>
<organism evidence="1 2">
    <name type="scientific">Massariosphaeria phaeospora</name>
    <dbReference type="NCBI Taxonomy" id="100035"/>
    <lineage>
        <taxon>Eukaryota</taxon>
        <taxon>Fungi</taxon>
        <taxon>Dikarya</taxon>
        <taxon>Ascomycota</taxon>
        <taxon>Pezizomycotina</taxon>
        <taxon>Dothideomycetes</taxon>
        <taxon>Pleosporomycetidae</taxon>
        <taxon>Pleosporales</taxon>
        <taxon>Pleosporales incertae sedis</taxon>
        <taxon>Massariosphaeria</taxon>
    </lineage>
</organism>
<comment type="caution">
    <text evidence="1">The sequence shown here is derived from an EMBL/GenBank/DDBJ whole genome shotgun (WGS) entry which is preliminary data.</text>
</comment>
<evidence type="ECO:0000313" key="1">
    <source>
        <dbReference type="EMBL" id="KAF2870534.1"/>
    </source>
</evidence>
<reference evidence="1 2" key="1">
    <citation type="submission" date="2020-01" db="EMBL/GenBank/DDBJ databases">
        <authorList>
            <consortium name="DOE Joint Genome Institute"/>
            <person name="Haridas S."/>
            <person name="Albert R."/>
            <person name="Binder M."/>
            <person name="Bloem J."/>
            <person name="Labutti K."/>
            <person name="Salamov A."/>
            <person name="Andreopoulos B."/>
            <person name="Baker S.E."/>
            <person name="Barry K."/>
            <person name="Bills G."/>
            <person name="Bluhm B.H."/>
            <person name="Cannon C."/>
            <person name="Castanera R."/>
            <person name="Culley D.E."/>
            <person name="Daum C."/>
            <person name="Ezra D."/>
            <person name="Gonzalez J.B."/>
            <person name="Henrissat B."/>
            <person name="Kuo A."/>
            <person name="Liang C."/>
            <person name="Lipzen A."/>
            <person name="Lutzoni F."/>
            <person name="Magnuson J."/>
            <person name="Mondo S."/>
            <person name="Nolan M."/>
            <person name="Ohm R."/>
            <person name="Pangilinan J."/>
            <person name="Park H.-J.H."/>
            <person name="Ramirez L."/>
            <person name="Alfaro M."/>
            <person name="Sun H."/>
            <person name="Tritt A."/>
            <person name="Yoshinaga Y."/>
            <person name="Zwiers L.-H.L."/>
            <person name="Turgeon B.G."/>
            <person name="Goodwin S.B."/>
            <person name="Spatafora J.W."/>
            <person name="Crous P.W."/>
            <person name="Grigoriev I.V."/>
        </authorList>
    </citation>
    <scope>NUCLEOTIDE SEQUENCE [LARGE SCALE GENOMIC DNA]</scope>
    <source>
        <strain evidence="1 2">CBS 611.86</strain>
    </source>
</reference>
<accession>A0A7C8I4A7</accession>
<proteinExistence type="predicted"/>
<evidence type="ECO:0000313" key="2">
    <source>
        <dbReference type="Proteomes" id="UP000481861"/>
    </source>
</evidence>